<protein>
    <recommendedName>
        <fullName evidence="2">TTI1 N-terminal TPR domain-containing protein</fullName>
    </recommendedName>
</protein>
<dbReference type="InterPro" id="IPR052587">
    <property type="entry name" value="TELO2-interacting_protein_1"/>
</dbReference>
<dbReference type="EMBL" id="JACGWK010000016">
    <property type="protein sequence ID" value="KAL0310850.1"/>
    <property type="molecule type" value="Genomic_DNA"/>
</dbReference>
<reference evidence="3" key="2">
    <citation type="journal article" date="2024" name="Plant">
        <title>Genomic evolution and insights into agronomic trait innovations of Sesamum species.</title>
        <authorList>
            <person name="Miao H."/>
            <person name="Wang L."/>
            <person name="Qu L."/>
            <person name="Liu H."/>
            <person name="Sun Y."/>
            <person name="Le M."/>
            <person name="Wang Q."/>
            <person name="Wei S."/>
            <person name="Zheng Y."/>
            <person name="Lin W."/>
            <person name="Duan Y."/>
            <person name="Cao H."/>
            <person name="Xiong S."/>
            <person name="Wang X."/>
            <person name="Wei L."/>
            <person name="Li C."/>
            <person name="Ma Q."/>
            <person name="Ju M."/>
            <person name="Zhao R."/>
            <person name="Li G."/>
            <person name="Mu C."/>
            <person name="Tian Q."/>
            <person name="Mei H."/>
            <person name="Zhang T."/>
            <person name="Gao T."/>
            <person name="Zhang H."/>
        </authorList>
    </citation>
    <scope>NUCLEOTIDE SEQUENCE</scope>
    <source>
        <strain evidence="3">G01</strain>
    </source>
</reference>
<dbReference type="AlphaFoldDB" id="A0AAW2KV89"/>
<dbReference type="SUPFAM" id="SSF48371">
    <property type="entry name" value="ARM repeat"/>
    <property type="match status" value="1"/>
</dbReference>
<accession>A0AAW2KV89</accession>
<proteinExistence type="predicted"/>
<organism evidence="3">
    <name type="scientific">Sesamum angustifolium</name>
    <dbReference type="NCBI Taxonomy" id="2727405"/>
    <lineage>
        <taxon>Eukaryota</taxon>
        <taxon>Viridiplantae</taxon>
        <taxon>Streptophyta</taxon>
        <taxon>Embryophyta</taxon>
        <taxon>Tracheophyta</taxon>
        <taxon>Spermatophyta</taxon>
        <taxon>Magnoliopsida</taxon>
        <taxon>eudicotyledons</taxon>
        <taxon>Gunneridae</taxon>
        <taxon>Pentapetalae</taxon>
        <taxon>asterids</taxon>
        <taxon>lamiids</taxon>
        <taxon>Lamiales</taxon>
        <taxon>Pedaliaceae</taxon>
        <taxon>Sesamum</taxon>
    </lineage>
</organism>
<name>A0AAW2KV89_9LAMI</name>
<dbReference type="Pfam" id="PF24173">
    <property type="entry name" value="TPR_TTI1_N"/>
    <property type="match status" value="1"/>
</dbReference>
<feature type="region of interest" description="Disordered" evidence="1">
    <location>
        <begin position="599"/>
        <end position="622"/>
    </location>
</feature>
<dbReference type="PANTHER" id="PTHR18460">
    <property type="entry name" value="TEL2 INTERACTING PROTEIN 1 TTI1 FAMILY MEMBER"/>
    <property type="match status" value="1"/>
</dbReference>
<reference evidence="3" key="1">
    <citation type="submission" date="2020-06" db="EMBL/GenBank/DDBJ databases">
        <authorList>
            <person name="Li T."/>
            <person name="Hu X."/>
            <person name="Zhang T."/>
            <person name="Song X."/>
            <person name="Zhang H."/>
            <person name="Dai N."/>
            <person name="Sheng W."/>
            <person name="Hou X."/>
            <person name="Wei L."/>
        </authorList>
    </citation>
    <scope>NUCLEOTIDE SEQUENCE</scope>
    <source>
        <strain evidence="3">G01</strain>
        <tissue evidence="3">Leaf</tissue>
    </source>
</reference>
<dbReference type="PANTHER" id="PTHR18460:SF3">
    <property type="entry name" value="TELO2-INTERACTING PROTEIN 1 HOMOLOG"/>
    <property type="match status" value="1"/>
</dbReference>
<evidence type="ECO:0000313" key="3">
    <source>
        <dbReference type="EMBL" id="KAL0310850.1"/>
    </source>
</evidence>
<comment type="caution">
    <text evidence="3">The sequence shown here is derived from an EMBL/GenBank/DDBJ whole genome shotgun (WGS) entry which is preliminary data.</text>
</comment>
<dbReference type="InterPro" id="IPR057566">
    <property type="entry name" value="TPR_TTI1_N"/>
</dbReference>
<dbReference type="InterPro" id="IPR016024">
    <property type="entry name" value="ARM-type_fold"/>
</dbReference>
<dbReference type="GO" id="GO:0005737">
    <property type="term" value="C:cytoplasm"/>
    <property type="evidence" value="ECO:0007669"/>
    <property type="project" value="TreeGrafter"/>
</dbReference>
<gene>
    <name evidence="3" type="ORF">Sangu_2379700</name>
</gene>
<sequence length="770" mass="84354">MEETEGYRGKSNATEEEAEEEDIGSSGVFLELKQHCVQLLDLLQNSKKNHAFLTQLLQLLQRSPPQSLQPFLEVLIECFSYTLFPLLLLFDAAVNCRSSMKSDSKDNPLESNTLRTAHKVSDSVAEGVVLCLEEVLKKCQIGSVDQMVVILKKLTHGAMLSPLEASEEFREGVIRCFRALLLNLCPCSDGSCPCKQIGQWPSLPAEKELQFPLPKLPKCDSVLEECLLAFLQSEPASAAIGHWLSLLLKAADIEATRGNRGSSRLRVEALMTLRVLVAKVGTVDALAFYLPGVVSQIGKVLHASRTMISGAAGSSEALDQALRGLTEYVIIVLEDDATTSIPGAPTDEVSGLRSSKEKPLASFLEELRHLPVKSPLPDDVRTSIEPVVSSRGTTLIDPDIKVGSLRVKRTADWLANTTAHVNKLMSATFPHLCVHPSRKVRLGLLASVEALLCKCSYALRESRLMLLECLCILVCDDSEDVSSYALAFFGLLVSSRRKHQMEHDIAEVFSRLVENLPQMILGNEESVALSHARKLLAVTYFGGPRLVADYLLQSPAIRKCTRTISTVVQICGGDFFSRRFHADGIHIWKLLSTSPFQAKPLPKQERTPLQLPYRRSSTSSEDSAAEISNLKVQAAVLNMISDLAGNKRSASALEAVLKKVSGIVIGIVCSGVKGLQDACVNALVGLASIDPDLIWLLLADVYYSRMENLPSPPSAEFPEITQVLPPPASSKEYLYMLYGGQTYGFDIDFTAVDTVLNKLYAQAFTSQMYN</sequence>
<feature type="domain" description="TTI1 N-terminal TPR" evidence="2">
    <location>
        <begin position="232"/>
        <end position="477"/>
    </location>
</feature>
<evidence type="ECO:0000256" key="1">
    <source>
        <dbReference type="SAM" id="MobiDB-lite"/>
    </source>
</evidence>
<feature type="region of interest" description="Disordered" evidence="1">
    <location>
        <begin position="1"/>
        <end position="22"/>
    </location>
</feature>
<evidence type="ECO:0000259" key="2">
    <source>
        <dbReference type="Pfam" id="PF24173"/>
    </source>
</evidence>